<organism evidence="2 3">
    <name type="scientific">[Clostridium] ultunense Esp</name>
    <dbReference type="NCBI Taxonomy" id="1288971"/>
    <lineage>
        <taxon>Bacteria</taxon>
        <taxon>Bacillati</taxon>
        <taxon>Bacillota</taxon>
        <taxon>Tissierellia</taxon>
        <taxon>Tissierellales</taxon>
        <taxon>Tepidimicrobiaceae</taxon>
        <taxon>Schnuerera</taxon>
    </lineage>
</organism>
<dbReference type="Pfam" id="PF06114">
    <property type="entry name" value="Peptidase_M78"/>
    <property type="match status" value="1"/>
</dbReference>
<dbReference type="PANTHER" id="PTHR43236:SF1">
    <property type="entry name" value="BLL7220 PROTEIN"/>
    <property type="match status" value="1"/>
</dbReference>
<dbReference type="InterPro" id="IPR052345">
    <property type="entry name" value="Rad_response_metalloprotease"/>
</dbReference>
<evidence type="ECO:0000259" key="1">
    <source>
        <dbReference type="Pfam" id="PF06114"/>
    </source>
</evidence>
<keyword evidence="3" id="KW-1185">Reference proteome</keyword>
<evidence type="ECO:0000313" key="2">
    <source>
        <dbReference type="EMBL" id="SHD77573.1"/>
    </source>
</evidence>
<dbReference type="OrthoDB" id="42613at2"/>
<gene>
    <name evidence="2" type="ORF">CUESP1_2219</name>
</gene>
<evidence type="ECO:0000313" key="3">
    <source>
        <dbReference type="Proteomes" id="UP000245423"/>
    </source>
</evidence>
<dbReference type="InterPro" id="IPR010359">
    <property type="entry name" value="IrrE_HExxH"/>
</dbReference>
<accession>A0A1M4PQ23</accession>
<dbReference type="EMBL" id="LT669839">
    <property type="protein sequence ID" value="SHD77573.1"/>
    <property type="molecule type" value="Genomic_DNA"/>
</dbReference>
<dbReference type="Proteomes" id="UP000245423">
    <property type="component" value="Chromosome 1"/>
</dbReference>
<dbReference type="PANTHER" id="PTHR43236">
    <property type="entry name" value="ANTITOXIN HIGA1"/>
    <property type="match status" value="1"/>
</dbReference>
<protein>
    <submittedName>
        <fullName evidence="2">Putative Zn peptidase</fullName>
    </submittedName>
</protein>
<proteinExistence type="predicted"/>
<feature type="domain" description="IrrE N-terminal-like" evidence="1">
    <location>
        <begin position="46"/>
        <end position="167"/>
    </location>
</feature>
<dbReference type="Gene3D" id="1.10.10.2910">
    <property type="match status" value="1"/>
</dbReference>
<sequence length="258" mass="30460">MEKINIPDELFRLKIKELAEEVRIKFAKKGLADIFDILSETAFLIRKPLDIEGLSGFITHLDKRFIVYLNSSFTLGHERYTGAHELYHIIYNEGILKKEKIFLDKQKHKEEETKADVFAAEFLMPEDYVKEIFYKFVNVDKKEIKPKHIVRMHNFFKVSYKAMLKRLIQLNLCSLNKYSELIDIASLENKDKLQSLTKEEGYSINLIVPSKENYIPKEYLIYIKANYENKKISYNELEKTLDFIGLTPEELGYVENKI</sequence>
<name>A0A1M4PQ23_9FIRM</name>
<dbReference type="AlphaFoldDB" id="A0A1M4PQ23"/>
<dbReference type="RefSeq" id="WP_025641638.1">
    <property type="nucleotide sequence ID" value="NZ_LT669839.1"/>
</dbReference>
<reference evidence="2 3" key="1">
    <citation type="submission" date="2016-11" db="EMBL/GenBank/DDBJ databases">
        <authorList>
            <person name="Manzoor S."/>
        </authorList>
    </citation>
    <scope>NUCLEOTIDE SEQUENCE [LARGE SCALE GENOMIC DNA]</scope>
    <source>
        <strain evidence="2">Clostridium ultunense strain Esp</strain>
    </source>
</reference>